<name>A0A2U1ZXU6_9MICO</name>
<keyword evidence="7 8" id="KW-0472">Membrane</keyword>
<keyword evidence="4" id="KW-1003">Cell membrane</keyword>
<feature type="transmembrane region" description="Helical" evidence="8">
    <location>
        <begin position="253"/>
        <end position="274"/>
    </location>
</feature>
<evidence type="ECO:0000313" key="10">
    <source>
        <dbReference type="Proteomes" id="UP000245166"/>
    </source>
</evidence>
<dbReference type="PANTHER" id="PTHR36838">
    <property type="entry name" value="AUXIN EFFLUX CARRIER FAMILY PROTEIN"/>
    <property type="match status" value="1"/>
</dbReference>
<dbReference type="InterPro" id="IPR038770">
    <property type="entry name" value="Na+/solute_symporter_sf"/>
</dbReference>
<sequence length="306" mass="31020">MTGVLAGFALIGAIIAVGYLLGRTGVLGEGAGTVLSRLAFFVGAPALLYVTLAGAEVGTLVDARSLVSYGTSVAMILVYVLVARFLMRRPAGETVIGGLSAGYVNAGNLGIPIAVYALGGAEAAAPTMIFQLVILAPASFVVLDLLERRGQGRRLRNALAPLVNPLLLASAAGVVSAVVQWQPPEIVLAPIQTLGGLAVPAMLLAFGISLRGSPLPGRSPVRAQLALVVVLKSVVQPALAWGVGAAVGLEGPALLAAVVIAALPTAQNVFTYAVRYDRGVVLARESVLVTTLLSVPVVLLAAAILA</sequence>
<dbReference type="Gene3D" id="1.20.1530.20">
    <property type="match status" value="1"/>
</dbReference>
<dbReference type="Proteomes" id="UP000245166">
    <property type="component" value="Unassembled WGS sequence"/>
</dbReference>
<evidence type="ECO:0000256" key="7">
    <source>
        <dbReference type="ARBA" id="ARBA00023136"/>
    </source>
</evidence>
<protein>
    <recommendedName>
        <fullName evidence="11">Auxin Efflux Carrier</fullName>
    </recommendedName>
</protein>
<evidence type="ECO:0000256" key="3">
    <source>
        <dbReference type="ARBA" id="ARBA00022448"/>
    </source>
</evidence>
<dbReference type="GO" id="GO:0005886">
    <property type="term" value="C:plasma membrane"/>
    <property type="evidence" value="ECO:0007669"/>
    <property type="project" value="UniProtKB-SubCell"/>
</dbReference>
<feature type="transmembrane region" description="Helical" evidence="8">
    <location>
        <begin position="124"/>
        <end position="146"/>
    </location>
</feature>
<dbReference type="PANTHER" id="PTHR36838:SF3">
    <property type="entry name" value="TRANSPORTER AUXIN EFFLUX CARRIER EC FAMILY"/>
    <property type="match status" value="1"/>
</dbReference>
<gene>
    <name evidence="9" type="ORF">C8046_15160</name>
</gene>
<feature type="transmembrane region" description="Helical" evidence="8">
    <location>
        <begin position="191"/>
        <end position="213"/>
    </location>
</feature>
<comment type="caution">
    <text evidence="9">The sequence shown here is derived from an EMBL/GenBank/DDBJ whole genome shotgun (WGS) entry which is preliminary data.</text>
</comment>
<dbReference type="AlphaFoldDB" id="A0A2U1ZXU6"/>
<reference evidence="9 10" key="1">
    <citation type="submission" date="2018-03" db="EMBL/GenBank/DDBJ databases">
        <title>Genome assembly of novel Miniimonas species PCH200.</title>
        <authorList>
            <person name="Thakur V."/>
            <person name="Kumar V."/>
            <person name="Singh D."/>
        </authorList>
    </citation>
    <scope>NUCLEOTIDE SEQUENCE [LARGE SCALE GENOMIC DNA]</scope>
    <source>
        <strain evidence="9 10">PCH200</strain>
    </source>
</reference>
<feature type="transmembrane region" description="Helical" evidence="8">
    <location>
        <begin position="94"/>
        <end position="118"/>
    </location>
</feature>
<keyword evidence="6 8" id="KW-1133">Transmembrane helix</keyword>
<dbReference type="Pfam" id="PF03547">
    <property type="entry name" value="Mem_trans"/>
    <property type="match status" value="2"/>
</dbReference>
<keyword evidence="5 8" id="KW-0812">Transmembrane</keyword>
<feature type="transmembrane region" description="Helical" evidence="8">
    <location>
        <begin position="286"/>
        <end position="305"/>
    </location>
</feature>
<accession>A0A2U1ZXU6</accession>
<evidence type="ECO:0008006" key="11">
    <source>
        <dbReference type="Google" id="ProtNLM"/>
    </source>
</evidence>
<evidence type="ECO:0000256" key="8">
    <source>
        <dbReference type="SAM" id="Phobius"/>
    </source>
</evidence>
<dbReference type="EMBL" id="PYHR01000002">
    <property type="protein sequence ID" value="PWD51784.1"/>
    <property type="molecule type" value="Genomic_DNA"/>
</dbReference>
<keyword evidence="10" id="KW-1185">Reference proteome</keyword>
<keyword evidence="3" id="KW-0813">Transport</keyword>
<feature type="transmembrane region" description="Helical" evidence="8">
    <location>
        <begin position="158"/>
        <end position="179"/>
    </location>
</feature>
<evidence type="ECO:0000313" key="9">
    <source>
        <dbReference type="EMBL" id="PWD51784.1"/>
    </source>
</evidence>
<proteinExistence type="inferred from homology"/>
<evidence type="ECO:0000256" key="4">
    <source>
        <dbReference type="ARBA" id="ARBA00022475"/>
    </source>
</evidence>
<dbReference type="OrthoDB" id="5405318at2"/>
<dbReference type="GO" id="GO:0055085">
    <property type="term" value="P:transmembrane transport"/>
    <property type="evidence" value="ECO:0007669"/>
    <property type="project" value="InterPro"/>
</dbReference>
<comment type="subcellular location">
    <subcellularLocation>
        <location evidence="1">Cell membrane</location>
        <topology evidence="1">Multi-pass membrane protein</topology>
    </subcellularLocation>
</comment>
<evidence type="ECO:0000256" key="2">
    <source>
        <dbReference type="ARBA" id="ARBA00010145"/>
    </source>
</evidence>
<feature type="transmembrane region" description="Helical" evidence="8">
    <location>
        <begin position="6"/>
        <end position="22"/>
    </location>
</feature>
<comment type="similarity">
    <text evidence="2">Belongs to the auxin efflux carrier (TC 2.A.69) family.</text>
</comment>
<evidence type="ECO:0000256" key="5">
    <source>
        <dbReference type="ARBA" id="ARBA00022692"/>
    </source>
</evidence>
<dbReference type="InterPro" id="IPR004776">
    <property type="entry name" value="Mem_transp_PIN-like"/>
</dbReference>
<dbReference type="RefSeq" id="WP_109230165.1">
    <property type="nucleotide sequence ID" value="NZ_PYHR01000002.1"/>
</dbReference>
<feature type="transmembrane region" description="Helical" evidence="8">
    <location>
        <begin position="66"/>
        <end position="87"/>
    </location>
</feature>
<organism evidence="9 10">
    <name type="scientific">Serinibacter arcticus</name>
    <dbReference type="NCBI Taxonomy" id="1655435"/>
    <lineage>
        <taxon>Bacteria</taxon>
        <taxon>Bacillati</taxon>
        <taxon>Actinomycetota</taxon>
        <taxon>Actinomycetes</taxon>
        <taxon>Micrococcales</taxon>
        <taxon>Beutenbergiaceae</taxon>
        <taxon>Serinibacter</taxon>
    </lineage>
</organism>
<evidence type="ECO:0000256" key="6">
    <source>
        <dbReference type="ARBA" id="ARBA00022989"/>
    </source>
</evidence>
<feature type="transmembrane region" description="Helical" evidence="8">
    <location>
        <begin position="34"/>
        <end position="54"/>
    </location>
</feature>
<evidence type="ECO:0000256" key="1">
    <source>
        <dbReference type="ARBA" id="ARBA00004651"/>
    </source>
</evidence>
<feature type="transmembrane region" description="Helical" evidence="8">
    <location>
        <begin position="225"/>
        <end position="247"/>
    </location>
</feature>